<evidence type="ECO:0000256" key="1">
    <source>
        <dbReference type="SAM" id="SignalP"/>
    </source>
</evidence>
<keyword evidence="3" id="KW-1185">Reference proteome</keyword>
<feature type="chain" id="PRO_5039478065" evidence="1">
    <location>
        <begin position="20"/>
        <end position="88"/>
    </location>
</feature>
<evidence type="ECO:0000313" key="3">
    <source>
        <dbReference type="Proteomes" id="UP000399805"/>
    </source>
</evidence>
<dbReference type="Proteomes" id="UP000399805">
    <property type="component" value="Unassembled WGS sequence"/>
</dbReference>
<gene>
    <name evidence="2" type="ORF">AA23TX_10034</name>
</gene>
<proteinExistence type="predicted"/>
<organism evidence="2 3">
    <name type="scientific">Amycolatopsis camponoti</name>
    <dbReference type="NCBI Taxonomy" id="2606593"/>
    <lineage>
        <taxon>Bacteria</taxon>
        <taxon>Bacillati</taxon>
        <taxon>Actinomycetota</taxon>
        <taxon>Actinomycetes</taxon>
        <taxon>Pseudonocardiales</taxon>
        <taxon>Pseudonocardiaceae</taxon>
        <taxon>Amycolatopsis</taxon>
    </lineage>
</organism>
<evidence type="ECO:0000313" key="2">
    <source>
        <dbReference type="EMBL" id="VVJ25290.1"/>
    </source>
</evidence>
<accession>A0A6I8M5J5</accession>
<sequence length="88" mass="9147">MTTKFSTAPAAQASVLARAAAPPVASTASSTTWLTTVAATDVAAARASRAQPRRRVFSVVRGRTPLVTVVMPPSSPRARRAAVRVPYA</sequence>
<name>A0A6I8M5J5_9PSEU</name>
<reference evidence="2 3" key="1">
    <citation type="submission" date="2019-09" db="EMBL/GenBank/DDBJ databases">
        <authorList>
            <person name="Leyn A S."/>
        </authorList>
    </citation>
    <scope>NUCLEOTIDE SEQUENCE [LARGE SCALE GENOMIC DNA]</scope>
    <source>
        <strain evidence="2">AA231_1</strain>
    </source>
</reference>
<keyword evidence="1" id="KW-0732">Signal</keyword>
<dbReference type="EMBL" id="CABVGP010000004">
    <property type="protein sequence ID" value="VVJ25290.1"/>
    <property type="molecule type" value="Genomic_DNA"/>
</dbReference>
<feature type="signal peptide" evidence="1">
    <location>
        <begin position="1"/>
        <end position="19"/>
    </location>
</feature>
<protein>
    <submittedName>
        <fullName evidence="2">Uncharacterized protein</fullName>
    </submittedName>
</protein>
<dbReference type="AlphaFoldDB" id="A0A6I8M5J5"/>